<keyword evidence="1" id="KW-0812">Transmembrane</keyword>
<accession>A0A8H3YHM4</accession>
<name>A0A8H3YHM4_9TREE</name>
<evidence type="ECO:0000313" key="2">
    <source>
        <dbReference type="EMBL" id="GHJ90160.1"/>
    </source>
</evidence>
<reference evidence="2" key="1">
    <citation type="submission" date="2020-07" db="EMBL/GenBank/DDBJ databases">
        <title>Draft Genome Sequence of a Deep-Sea Yeast, Naganishia (Cryptococcus) liquefaciens strain N6.</title>
        <authorList>
            <person name="Han Y.W."/>
            <person name="Kajitani R."/>
            <person name="Morimoto H."/>
            <person name="Parhat M."/>
            <person name="Tsubouchi H."/>
            <person name="Bakenova O."/>
            <person name="Ogata M."/>
            <person name="Argunhan B."/>
            <person name="Aoki R."/>
            <person name="Kajiwara S."/>
            <person name="Itoh T."/>
            <person name="Iwasaki H."/>
        </authorList>
    </citation>
    <scope>NUCLEOTIDE SEQUENCE</scope>
    <source>
        <strain evidence="2">N6</strain>
    </source>
</reference>
<sequence length="235" mass="25258">MRSIWATGRIVWVMSSIIFLWDRKQKFRSDILNGTSATLALAVVSILVAMTAISGIGVAIARSASAANGIATVTGEITLPEGFDTVKRTLYIHYGQASGLPVTPADDSASAGLFGGFALFGQLTRNQHRTHCIPSFVGDIFCERKLLVQPVKTPSTLRAAPSTSVPLQFSNHTRKTRRSVMGPRALIPLEETEVVDISDKDAHYIPAKIAINRLPQAPSVTSVSRKGIDKSEGNS</sequence>
<feature type="transmembrane region" description="Helical" evidence="1">
    <location>
        <begin position="34"/>
        <end position="60"/>
    </location>
</feature>
<keyword evidence="1" id="KW-1133">Transmembrane helix</keyword>
<dbReference type="AlphaFoldDB" id="A0A8H3YHM4"/>
<keyword evidence="3" id="KW-1185">Reference proteome</keyword>
<protein>
    <submittedName>
        <fullName evidence="2">Uncharacterized protein</fullName>
    </submittedName>
</protein>
<evidence type="ECO:0000313" key="3">
    <source>
        <dbReference type="Proteomes" id="UP000620104"/>
    </source>
</evidence>
<dbReference type="EMBL" id="BLZA01000057">
    <property type="protein sequence ID" value="GHJ90160.1"/>
    <property type="molecule type" value="Genomic_DNA"/>
</dbReference>
<comment type="caution">
    <text evidence="2">The sequence shown here is derived from an EMBL/GenBank/DDBJ whole genome shotgun (WGS) entry which is preliminary data.</text>
</comment>
<keyword evidence="1" id="KW-0472">Membrane</keyword>
<proteinExistence type="predicted"/>
<evidence type="ECO:0000256" key="1">
    <source>
        <dbReference type="SAM" id="Phobius"/>
    </source>
</evidence>
<gene>
    <name evidence="2" type="ORF">NliqN6_6562</name>
</gene>
<dbReference type="Proteomes" id="UP000620104">
    <property type="component" value="Unassembled WGS sequence"/>
</dbReference>
<dbReference type="OrthoDB" id="2592232at2759"/>
<organism evidence="2 3">
    <name type="scientific">Naganishia liquefaciens</name>
    <dbReference type="NCBI Taxonomy" id="104408"/>
    <lineage>
        <taxon>Eukaryota</taxon>
        <taxon>Fungi</taxon>
        <taxon>Dikarya</taxon>
        <taxon>Basidiomycota</taxon>
        <taxon>Agaricomycotina</taxon>
        <taxon>Tremellomycetes</taxon>
        <taxon>Filobasidiales</taxon>
        <taxon>Filobasidiaceae</taxon>
        <taxon>Naganishia</taxon>
    </lineage>
</organism>